<dbReference type="RefSeq" id="WP_418159464.1">
    <property type="nucleotide sequence ID" value="NZ_JBBLZC010000009.1"/>
</dbReference>
<dbReference type="EMBL" id="JBBLZC010000009">
    <property type="protein sequence ID" value="MEK0083614.1"/>
    <property type="molecule type" value="Genomic_DNA"/>
</dbReference>
<evidence type="ECO:0000313" key="2">
    <source>
        <dbReference type="Proteomes" id="UP001375743"/>
    </source>
</evidence>
<evidence type="ECO:0000313" key="1">
    <source>
        <dbReference type="EMBL" id="MEK0083614.1"/>
    </source>
</evidence>
<keyword evidence="2" id="KW-1185">Reference proteome</keyword>
<organism evidence="1 2">
    <name type="scientific">Benzoatithermus flavus</name>
    <dbReference type="NCBI Taxonomy" id="3108223"/>
    <lineage>
        <taxon>Bacteria</taxon>
        <taxon>Pseudomonadati</taxon>
        <taxon>Pseudomonadota</taxon>
        <taxon>Alphaproteobacteria</taxon>
        <taxon>Geminicoccales</taxon>
        <taxon>Geminicoccaceae</taxon>
        <taxon>Benzoatithermus</taxon>
    </lineage>
</organism>
<gene>
    <name evidence="1" type="ORF">U1T56_10660</name>
</gene>
<name>A0ABU8XRR8_9PROT</name>
<comment type="caution">
    <text evidence="1">The sequence shown here is derived from an EMBL/GenBank/DDBJ whole genome shotgun (WGS) entry which is preliminary data.</text>
</comment>
<dbReference type="PROSITE" id="PS51257">
    <property type="entry name" value="PROKAR_LIPOPROTEIN"/>
    <property type="match status" value="1"/>
</dbReference>
<reference evidence="1 2" key="1">
    <citation type="submission" date="2024-01" db="EMBL/GenBank/DDBJ databases">
        <title>Multi-omics insights into the function and evolution of sodium benzoate biodegradation pathways in Benzoatithermus flavus gen. nov., sp. nov. from hot spring.</title>
        <authorList>
            <person name="Hu C.-J."/>
            <person name="Li W.-J."/>
        </authorList>
    </citation>
    <scope>NUCLEOTIDE SEQUENCE [LARGE SCALE GENOMIC DNA]</scope>
    <source>
        <strain evidence="1 2">SYSU G07066</strain>
    </source>
</reference>
<evidence type="ECO:0008006" key="3">
    <source>
        <dbReference type="Google" id="ProtNLM"/>
    </source>
</evidence>
<sequence length="189" mass="20629">MARQKARGATLLFLLLTACSSGEEPPPLNYAQMRPIRLAVQSIEVGSNVRYPANLNFIGRRRSEDLANEAQNFLRNRLQAAGGTEFGKATVEEASLIERARETSGGMLSTEPTWEMAGVLALKVAIVDGLGIEQSYATSRVQIARSLSPRSSVEAKDNFAKTLIHDLIEASSRELEQSINQNLADKKAL</sequence>
<dbReference type="Proteomes" id="UP001375743">
    <property type="component" value="Unassembled WGS sequence"/>
</dbReference>
<proteinExistence type="predicted"/>
<protein>
    <recommendedName>
        <fullName evidence="3">Lipoprotein</fullName>
    </recommendedName>
</protein>
<accession>A0ABU8XRR8</accession>